<protein>
    <recommendedName>
        <fullName evidence="2">Photoactive yellow protein</fullName>
    </recommendedName>
</protein>
<organism evidence="6 7">
    <name type="scientific">Longimicrobium terrae</name>
    <dbReference type="NCBI Taxonomy" id="1639882"/>
    <lineage>
        <taxon>Bacteria</taxon>
        <taxon>Pseudomonadati</taxon>
        <taxon>Gemmatimonadota</taxon>
        <taxon>Longimicrobiia</taxon>
        <taxon>Longimicrobiales</taxon>
        <taxon>Longimicrobiaceae</taxon>
        <taxon>Longimicrobium</taxon>
    </lineage>
</organism>
<reference evidence="6 7" key="1">
    <citation type="submission" date="2020-08" db="EMBL/GenBank/DDBJ databases">
        <title>Genomic Encyclopedia of Type Strains, Phase IV (KMG-IV): sequencing the most valuable type-strain genomes for metagenomic binning, comparative biology and taxonomic classification.</title>
        <authorList>
            <person name="Goeker M."/>
        </authorList>
    </citation>
    <scope>NUCLEOTIDE SEQUENCE [LARGE SCALE GENOMIC DNA]</scope>
    <source>
        <strain evidence="6 7">DSM 29007</strain>
    </source>
</reference>
<dbReference type="CDD" id="cd00130">
    <property type="entry name" value="PAS"/>
    <property type="match status" value="1"/>
</dbReference>
<evidence type="ECO:0000256" key="3">
    <source>
        <dbReference type="ARBA" id="ARBA00022991"/>
    </source>
</evidence>
<dbReference type="RefSeq" id="WP_205761333.1">
    <property type="nucleotide sequence ID" value="NZ_JABDTL010000001.1"/>
</dbReference>
<accession>A0A841GYZ7</accession>
<dbReference type="Proteomes" id="UP000582837">
    <property type="component" value="Unassembled WGS sequence"/>
</dbReference>
<dbReference type="InterPro" id="IPR013767">
    <property type="entry name" value="PAS_fold"/>
</dbReference>
<dbReference type="PIRSF" id="PIRSF000087">
    <property type="entry name" value="PYP"/>
    <property type="match status" value="1"/>
</dbReference>
<dbReference type="Pfam" id="PF00989">
    <property type="entry name" value="PAS"/>
    <property type="match status" value="1"/>
</dbReference>
<keyword evidence="4" id="KW-0675">Receptor</keyword>
<gene>
    <name evidence="6" type="ORF">HNQ61_002560</name>
</gene>
<feature type="domain" description="PAS fold" evidence="5">
    <location>
        <begin position="24"/>
        <end position="111"/>
    </location>
</feature>
<evidence type="ECO:0000313" key="7">
    <source>
        <dbReference type="Proteomes" id="UP000582837"/>
    </source>
</evidence>
<dbReference type="InterPro" id="IPR012130">
    <property type="entry name" value="PYP"/>
</dbReference>
<evidence type="ECO:0000259" key="5">
    <source>
        <dbReference type="Pfam" id="PF00989"/>
    </source>
</evidence>
<dbReference type="EMBL" id="JACHIA010000006">
    <property type="protein sequence ID" value="MBB6070938.1"/>
    <property type="molecule type" value="Genomic_DNA"/>
</dbReference>
<sequence>MQSTTTQSTSQVLERADVLTQDELDNLPVGMIQLDRNGTVLKFNQTESSLARVEKSDAIGKSFFDEVAPCTKVQQFHGAFVEGVEKRNLHTVFPYQFRFRDGREKNVVISMFYSASTDTVWVLVQRPQA</sequence>
<dbReference type="GO" id="GO:0006355">
    <property type="term" value="P:regulation of DNA-templated transcription"/>
    <property type="evidence" value="ECO:0007669"/>
    <property type="project" value="InterPro"/>
</dbReference>
<dbReference type="GO" id="GO:0009881">
    <property type="term" value="F:photoreceptor activity"/>
    <property type="evidence" value="ECO:0007669"/>
    <property type="project" value="InterPro"/>
</dbReference>
<evidence type="ECO:0000256" key="4">
    <source>
        <dbReference type="ARBA" id="ARBA00023170"/>
    </source>
</evidence>
<comment type="similarity">
    <text evidence="1">Belongs to the photoactive yellow protein family.</text>
</comment>
<name>A0A841GYZ7_9BACT</name>
<evidence type="ECO:0000256" key="2">
    <source>
        <dbReference type="ARBA" id="ARBA00019243"/>
    </source>
</evidence>
<comment type="caution">
    <text evidence="6">The sequence shown here is derived from an EMBL/GenBank/DDBJ whole genome shotgun (WGS) entry which is preliminary data.</text>
</comment>
<keyword evidence="3" id="KW-0157">Chromophore</keyword>
<dbReference type="InterPro" id="IPR035965">
    <property type="entry name" value="PAS-like_dom_sf"/>
</dbReference>
<dbReference type="SUPFAM" id="SSF55785">
    <property type="entry name" value="PYP-like sensor domain (PAS domain)"/>
    <property type="match status" value="1"/>
</dbReference>
<proteinExistence type="inferred from homology"/>
<evidence type="ECO:0000256" key="1">
    <source>
        <dbReference type="ARBA" id="ARBA00009132"/>
    </source>
</evidence>
<dbReference type="AlphaFoldDB" id="A0A841GYZ7"/>
<dbReference type="InterPro" id="IPR000014">
    <property type="entry name" value="PAS"/>
</dbReference>
<evidence type="ECO:0000313" key="6">
    <source>
        <dbReference type="EMBL" id="MBB6070938.1"/>
    </source>
</evidence>
<keyword evidence="7" id="KW-1185">Reference proteome</keyword>
<dbReference type="Gene3D" id="3.30.450.20">
    <property type="entry name" value="PAS domain"/>
    <property type="match status" value="1"/>
</dbReference>
<dbReference type="GO" id="GO:0007602">
    <property type="term" value="P:phototransduction"/>
    <property type="evidence" value="ECO:0007669"/>
    <property type="project" value="InterPro"/>
</dbReference>